<proteinExistence type="predicted"/>
<name>A0ABD6ET16_9BILA</name>
<reference evidence="1 2" key="1">
    <citation type="submission" date="2024-08" db="EMBL/GenBank/DDBJ databases">
        <title>Gnathostoma spinigerum genome.</title>
        <authorList>
            <person name="Gonzalez-Bertolin B."/>
            <person name="Monzon S."/>
            <person name="Zaballos A."/>
            <person name="Jimenez P."/>
            <person name="Dekumyoy P."/>
            <person name="Varona S."/>
            <person name="Cuesta I."/>
            <person name="Sumanam S."/>
            <person name="Adisakwattana P."/>
            <person name="Gasser R.B."/>
            <person name="Hernandez-Gonzalez A."/>
            <person name="Young N.D."/>
            <person name="Perteguer M.J."/>
        </authorList>
    </citation>
    <scope>NUCLEOTIDE SEQUENCE [LARGE SCALE GENOMIC DNA]</scope>
    <source>
        <strain evidence="1">AL3</strain>
        <tissue evidence="1">Liver</tissue>
    </source>
</reference>
<organism evidence="1 2">
    <name type="scientific">Gnathostoma spinigerum</name>
    <dbReference type="NCBI Taxonomy" id="75299"/>
    <lineage>
        <taxon>Eukaryota</taxon>
        <taxon>Metazoa</taxon>
        <taxon>Ecdysozoa</taxon>
        <taxon>Nematoda</taxon>
        <taxon>Chromadorea</taxon>
        <taxon>Rhabditida</taxon>
        <taxon>Spirurina</taxon>
        <taxon>Gnathostomatomorpha</taxon>
        <taxon>Gnathostomatoidea</taxon>
        <taxon>Gnathostomatidae</taxon>
        <taxon>Gnathostoma</taxon>
    </lineage>
</organism>
<protein>
    <submittedName>
        <fullName evidence="1">Uncharacterized protein</fullName>
    </submittedName>
</protein>
<evidence type="ECO:0000313" key="2">
    <source>
        <dbReference type="Proteomes" id="UP001608902"/>
    </source>
</evidence>
<comment type="caution">
    <text evidence="1">The sequence shown here is derived from an EMBL/GenBank/DDBJ whole genome shotgun (WGS) entry which is preliminary data.</text>
</comment>
<dbReference type="Proteomes" id="UP001608902">
    <property type="component" value="Unassembled WGS sequence"/>
</dbReference>
<dbReference type="AlphaFoldDB" id="A0ABD6ET16"/>
<evidence type="ECO:0000313" key="1">
    <source>
        <dbReference type="EMBL" id="MFH4983114.1"/>
    </source>
</evidence>
<keyword evidence="2" id="KW-1185">Reference proteome</keyword>
<sequence>MIFRQVHVFCRENAVECVEESSADQTIPYTNAEPETPSKCFGDESLDRSMFEDGDFTVFGTSTPLRDDEGFHYFSRFASTVGTYYADLDCIPEQANGPLESSLCDLRSGLPDPGVPFLRPYLPISKMVDAVSSKPLSELDNIIAVNKEVARTMHSKDLTTVHHFSRDTNKLKPFRPPVKRLKPFSRRWLQITFGETDHQVEMTRLAHSFLRSVETTEENVDVSE</sequence>
<accession>A0ABD6ET16</accession>
<gene>
    <name evidence="1" type="ORF">AB6A40_009823</name>
</gene>
<dbReference type="EMBL" id="JBGFUD010011138">
    <property type="protein sequence ID" value="MFH4983114.1"/>
    <property type="molecule type" value="Genomic_DNA"/>
</dbReference>